<proteinExistence type="predicted"/>
<sequence>MDMPGSPVKSWLPSALMAVPAGLRANDGQKIKGQLELSVKEGTLFIQGTA</sequence>
<dbReference type="EMBL" id="SJOI01000001">
    <property type="protein sequence ID" value="TCL07142.1"/>
    <property type="molecule type" value="Genomic_DNA"/>
</dbReference>
<protein>
    <submittedName>
        <fullName evidence="1">Uncharacterized protein</fullName>
    </submittedName>
</protein>
<dbReference type="AlphaFoldDB" id="A0A4R1NHP5"/>
<evidence type="ECO:0000313" key="2">
    <source>
        <dbReference type="Proteomes" id="UP000294555"/>
    </source>
</evidence>
<organism evidence="1 2">
    <name type="scientific">Sodalis ligni</name>
    <dbReference type="NCBI Taxonomy" id="2697027"/>
    <lineage>
        <taxon>Bacteria</taxon>
        <taxon>Pseudomonadati</taxon>
        <taxon>Pseudomonadota</taxon>
        <taxon>Gammaproteobacteria</taxon>
        <taxon>Enterobacterales</taxon>
        <taxon>Bruguierivoracaceae</taxon>
        <taxon>Sodalis</taxon>
    </lineage>
</organism>
<accession>A0A4R1NHP5</accession>
<gene>
    <name evidence="1" type="ORF">EZJ58_5453</name>
</gene>
<comment type="caution">
    <text evidence="1">The sequence shown here is derived from an EMBL/GenBank/DDBJ whole genome shotgun (WGS) entry which is preliminary data.</text>
</comment>
<reference evidence="1 2" key="1">
    <citation type="submission" date="2019-02" db="EMBL/GenBank/DDBJ databases">
        <title>Investigation of anaerobic lignin degradation for improved lignocellulosic biofuels.</title>
        <authorList>
            <person name="Deangelis K."/>
        </authorList>
    </citation>
    <scope>NUCLEOTIDE SEQUENCE [LARGE SCALE GENOMIC DNA]</scope>
    <source>
        <strain evidence="1 2">159R</strain>
    </source>
</reference>
<evidence type="ECO:0000313" key="1">
    <source>
        <dbReference type="EMBL" id="TCL07142.1"/>
    </source>
</evidence>
<keyword evidence="2" id="KW-1185">Reference proteome</keyword>
<dbReference type="Proteomes" id="UP000294555">
    <property type="component" value="Unassembled WGS sequence"/>
</dbReference>
<name>A0A4R1NHP5_9GAMM</name>